<dbReference type="Proteomes" id="UP000324800">
    <property type="component" value="Unassembled WGS sequence"/>
</dbReference>
<gene>
    <name evidence="1" type="ORF">EZS28_018620</name>
</gene>
<proteinExistence type="predicted"/>
<dbReference type="EMBL" id="SNRW01005072">
    <property type="protein sequence ID" value="KAA6385854.1"/>
    <property type="molecule type" value="Genomic_DNA"/>
</dbReference>
<comment type="caution">
    <text evidence="1">The sequence shown here is derived from an EMBL/GenBank/DDBJ whole genome shotgun (WGS) entry which is preliminary data.</text>
</comment>
<accession>A0A5J4VT74</accession>
<evidence type="ECO:0000313" key="2">
    <source>
        <dbReference type="Proteomes" id="UP000324800"/>
    </source>
</evidence>
<organism evidence="1 2">
    <name type="scientific">Streblomastix strix</name>
    <dbReference type="NCBI Taxonomy" id="222440"/>
    <lineage>
        <taxon>Eukaryota</taxon>
        <taxon>Metamonada</taxon>
        <taxon>Preaxostyla</taxon>
        <taxon>Oxymonadida</taxon>
        <taxon>Streblomastigidae</taxon>
        <taxon>Streblomastix</taxon>
    </lineage>
</organism>
<protein>
    <submittedName>
        <fullName evidence="1">Uncharacterized protein</fullName>
    </submittedName>
</protein>
<evidence type="ECO:0000313" key="1">
    <source>
        <dbReference type="EMBL" id="KAA6385854.1"/>
    </source>
</evidence>
<name>A0A5J4VT74_9EUKA</name>
<reference evidence="1 2" key="1">
    <citation type="submission" date="2019-03" db="EMBL/GenBank/DDBJ databases">
        <title>Single cell metagenomics reveals metabolic interactions within the superorganism composed of flagellate Streblomastix strix and complex community of Bacteroidetes bacteria on its surface.</title>
        <authorList>
            <person name="Treitli S.C."/>
            <person name="Kolisko M."/>
            <person name="Husnik F."/>
            <person name="Keeling P."/>
            <person name="Hampl V."/>
        </authorList>
    </citation>
    <scope>NUCLEOTIDE SEQUENCE [LARGE SCALE GENOMIC DNA]</scope>
    <source>
        <strain evidence="1">ST1C</strain>
    </source>
</reference>
<dbReference type="AlphaFoldDB" id="A0A5J4VT74"/>
<sequence>MEKKVFTPIQSIINDPRDLNNYQNDTEQYIAAYNTYFRYESTSTSTTPASPLPEVVYFVTKRQKPRKSLINNQSRITKREHKDLQKNITQKLAQEIYLLSE</sequence>